<dbReference type="EMBL" id="GEEE01021957">
    <property type="protein sequence ID" value="JAP41268.1"/>
    <property type="molecule type" value="Transcribed_RNA"/>
</dbReference>
<proteinExistence type="predicted"/>
<dbReference type="AlphaFoldDB" id="A0A0X3NNI4"/>
<protein>
    <submittedName>
        <fullName evidence="1">Uncharacterized protein</fullName>
    </submittedName>
</protein>
<name>A0A0X3NNI4_SCHSO</name>
<accession>A0A0X3NNI4</accession>
<organism evidence="1">
    <name type="scientific">Schistocephalus solidus</name>
    <name type="common">Tapeworm</name>
    <dbReference type="NCBI Taxonomy" id="70667"/>
    <lineage>
        <taxon>Eukaryota</taxon>
        <taxon>Metazoa</taxon>
        <taxon>Spiralia</taxon>
        <taxon>Lophotrochozoa</taxon>
        <taxon>Platyhelminthes</taxon>
        <taxon>Cestoda</taxon>
        <taxon>Eucestoda</taxon>
        <taxon>Diphyllobothriidea</taxon>
        <taxon>Diphyllobothriidae</taxon>
        <taxon>Schistocephalus</taxon>
    </lineage>
</organism>
<gene>
    <name evidence="1" type="ORF">TR153169</name>
</gene>
<reference evidence="1" key="1">
    <citation type="submission" date="2016-01" db="EMBL/GenBank/DDBJ databases">
        <title>Reference transcriptome for the parasite Schistocephalus solidus: insights into the molecular evolution of parasitism.</title>
        <authorList>
            <person name="Hebert F.O."/>
            <person name="Grambauer S."/>
            <person name="Barber I."/>
            <person name="Landry C.R."/>
            <person name="Aubin-Horth N."/>
        </authorList>
    </citation>
    <scope>NUCLEOTIDE SEQUENCE</scope>
</reference>
<sequence>MIINLFTIYHAHPLGYGISTESKARAGLSAITDKTVKSVYTYHTRLLTAVCQVFTASRRSRLGSHLSGSAIEVTIRRDRCSLIHCPQWVKLAAFQDTTFCAP</sequence>
<evidence type="ECO:0000313" key="1">
    <source>
        <dbReference type="EMBL" id="JAP41268.1"/>
    </source>
</evidence>
<dbReference type="EMBL" id="GEEE01006817">
    <property type="protein sequence ID" value="JAP56408.1"/>
    <property type="molecule type" value="Transcribed_RNA"/>
</dbReference>